<dbReference type="AlphaFoldDB" id="A0AA41YPL3"/>
<evidence type="ECO:0000256" key="1">
    <source>
        <dbReference type="SAM" id="Phobius"/>
    </source>
</evidence>
<proteinExistence type="predicted"/>
<gene>
    <name evidence="2" type="ORF">OL599_18535</name>
</gene>
<dbReference type="Proteomes" id="UP001165679">
    <property type="component" value="Unassembled WGS sequence"/>
</dbReference>
<dbReference type="EMBL" id="JAPDNT010000021">
    <property type="protein sequence ID" value="MCW3476565.1"/>
    <property type="molecule type" value="Genomic_DNA"/>
</dbReference>
<keyword evidence="1" id="KW-1133">Transmembrane helix</keyword>
<evidence type="ECO:0000313" key="3">
    <source>
        <dbReference type="Proteomes" id="UP001165679"/>
    </source>
</evidence>
<feature type="transmembrane region" description="Helical" evidence="1">
    <location>
        <begin position="152"/>
        <end position="170"/>
    </location>
</feature>
<feature type="transmembrane region" description="Helical" evidence="1">
    <location>
        <begin position="21"/>
        <end position="42"/>
    </location>
</feature>
<keyword evidence="1" id="KW-0812">Transmembrane</keyword>
<reference evidence="2" key="2">
    <citation type="submission" date="2022-10" db="EMBL/GenBank/DDBJ databases">
        <authorList>
            <person name="Trinh H.N."/>
        </authorList>
    </citation>
    <scope>NUCLEOTIDE SEQUENCE</scope>
    <source>
        <strain evidence="2">RN2-1</strain>
    </source>
</reference>
<feature type="transmembrane region" description="Helical" evidence="1">
    <location>
        <begin position="123"/>
        <end position="146"/>
    </location>
</feature>
<protein>
    <submittedName>
        <fullName evidence="2">Uncharacterized protein</fullName>
    </submittedName>
</protein>
<sequence length="182" mass="19176">MPTVDGAQSFTLEALASWHEFYALLGGASATMTGLLFVAASVTSGIFSPGRNAALRVFLSASVVHFAGILAVCLIALAPIRNSALFSLMIAGCGGFGLAYHGVAWRDLVRGGRIASVDWEDRIWYAVLPVIGYLSETGAGVGLAMHVDLGCAILALALGILLVVAIHNAWDMTVWSITRRKE</sequence>
<evidence type="ECO:0000313" key="2">
    <source>
        <dbReference type="EMBL" id="MCW3476565.1"/>
    </source>
</evidence>
<reference evidence="2" key="1">
    <citation type="submission" date="2022-09" db="EMBL/GenBank/DDBJ databases">
        <title>Rhodovastum sp. nov. RN2-1 isolated from soil in Seongnam, South Korea.</title>
        <authorList>
            <person name="Le N.T."/>
        </authorList>
    </citation>
    <scope>NUCLEOTIDE SEQUENCE</scope>
    <source>
        <strain evidence="2">RN2-1</strain>
    </source>
</reference>
<keyword evidence="3" id="KW-1185">Reference proteome</keyword>
<feature type="transmembrane region" description="Helical" evidence="1">
    <location>
        <begin position="54"/>
        <end position="78"/>
    </location>
</feature>
<feature type="transmembrane region" description="Helical" evidence="1">
    <location>
        <begin position="84"/>
        <end position="103"/>
    </location>
</feature>
<dbReference type="RefSeq" id="WP_264715374.1">
    <property type="nucleotide sequence ID" value="NZ_JAPDNT010000021.1"/>
</dbReference>
<accession>A0AA41YPL3</accession>
<keyword evidence="1" id="KW-0472">Membrane</keyword>
<comment type="caution">
    <text evidence="2">The sequence shown here is derived from an EMBL/GenBank/DDBJ whole genome shotgun (WGS) entry which is preliminary data.</text>
</comment>
<organism evidence="2 3">
    <name type="scientific">Limobrevibacterium gyesilva</name>
    <dbReference type="NCBI Taxonomy" id="2991712"/>
    <lineage>
        <taxon>Bacteria</taxon>
        <taxon>Pseudomonadati</taxon>
        <taxon>Pseudomonadota</taxon>
        <taxon>Alphaproteobacteria</taxon>
        <taxon>Acetobacterales</taxon>
        <taxon>Acetobacteraceae</taxon>
        <taxon>Limobrevibacterium</taxon>
    </lineage>
</organism>
<name>A0AA41YPL3_9PROT</name>